<evidence type="ECO:0000313" key="3">
    <source>
        <dbReference type="Proteomes" id="UP000257016"/>
    </source>
</evidence>
<dbReference type="AlphaFoldDB" id="A0A976A7D1"/>
<reference evidence="2 3" key="1">
    <citation type="submission" date="2018-01" db="EMBL/GenBank/DDBJ databases">
        <authorList>
            <person name="Clerissi C."/>
        </authorList>
    </citation>
    <scope>NUCLEOTIDE SEQUENCE [LARGE SCALE GENOMIC DNA]</scope>
    <source>
        <strain evidence="2">Cupriavidus taiwanensis LMG 19430</strain>
    </source>
</reference>
<evidence type="ECO:0000256" key="1">
    <source>
        <dbReference type="SAM" id="MobiDB-lite"/>
    </source>
</evidence>
<proteinExistence type="predicted"/>
<accession>A0A976A7D1</accession>
<dbReference type="EMBL" id="OFSN01000015">
    <property type="protein sequence ID" value="SOY65677.1"/>
    <property type="molecule type" value="Genomic_DNA"/>
</dbReference>
<comment type="caution">
    <text evidence="2">The sequence shown here is derived from an EMBL/GenBank/DDBJ whole genome shotgun (WGS) entry which is preliminary data.</text>
</comment>
<protein>
    <submittedName>
        <fullName evidence="2">Uncharacterized protein</fullName>
    </submittedName>
</protein>
<evidence type="ECO:0000313" key="2">
    <source>
        <dbReference type="EMBL" id="SOY65677.1"/>
    </source>
</evidence>
<dbReference type="Proteomes" id="UP000257016">
    <property type="component" value="Unassembled WGS sequence"/>
</dbReference>
<sequence length="140" mass="14919">MASATWAVRESSGLEGGAPNCPHGQEKHGAADRVAGGEVPGQVKGKRKRKGKALLRGAYAHACRRLGRAVQGGETGEARHRGWGRKGAKEHCLCHTSSGMSSQVAGFRGERRFTSGARGRVRGGRQQPSSSFIVNTVYMY</sequence>
<gene>
    <name evidence="2" type="ORF">CBM2586_B10272</name>
</gene>
<name>A0A976A7D1_9BURK</name>
<feature type="region of interest" description="Disordered" evidence="1">
    <location>
        <begin position="1"/>
        <end position="51"/>
    </location>
</feature>
<organism evidence="2 3">
    <name type="scientific">Cupriavidus taiwanensis</name>
    <dbReference type="NCBI Taxonomy" id="164546"/>
    <lineage>
        <taxon>Bacteria</taxon>
        <taxon>Pseudomonadati</taxon>
        <taxon>Pseudomonadota</taxon>
        <taxon>Betaproteobacteria</taxon>
        <taxon>Burkholderiales</taxon>
        <taxon>Burkholderiaceae</taxon>
        <taxon>Cupriavidus</taxon>
    </lineage>
</organism>